<organism evidence="7 8">
    <name type="scientific">Falsiroseomonas bella</name>
    <dbReference type="NCBI Taxonomy" id="2184016"/>
    <lineage>
        <taxon>Bacteria</taxon>
        <taxon>Pseudomonadati</taxon>
        <taxon>Pseudomonadota</taxon>
        <taxon>Alphaproteobacteria</taxon>
        <taxon>Acetobacterales</taxon>
        <taxon>Roseomonadaceae</taxon>
        <taxon>Falsiroseomonas</taxon>
    </lineage>
</organism>
<evidence type="ECO:0000259" key="6">
    <source>
        <dbReference type="PROSITE" id="PS51007"/>
    </source>
</evidence>
<keyword evidence="8" id="KW-1185">Reference proteome</keyword>
<evidence type="ECO:0000313" key="7">
    <source>
        <dbReference type="EMBL" id="PWS34710.1"/>
    </source>
</evidence>
<keyword evidence="2 4" id="KW-0479">Metal-binding</keyword>
<keyword evidence="3 4" id="KW-0408">Iron</keyword>
<sequence length="102" mass="10804">MRWMLPLLVLAMPIAAQAADPAEGRRLAEQWCASCHLIARGGPGPVTDAVPAFHVIAARPGRTEEAIATFLRTPHAGMPDHGLTLRQAQDLAAYVKAQGGAQ</sequence>
<evidence type="ECO:0000256" key="3">
    <source>
        <dbReference type="ARBA" id="ARBA00023004"/>
    </source>
</evidence>
<keyword evidence="1 4" id="KW-0349">Heme</keyword>
<dbReference type="Pfam" id="PF13442">
    <property type="entry name" value="Cytochrome_CBB3"/>
    <property type="match status" value="1"/>
</dbReference>
<evidence type="ECO:0000256" key="5">
    <source>
        <dbReference type="SAM" id="SignalP"/>
    </source>
</evidence>
<dbReference type="GO" id="GO:0020037">
    <property type="term" value="F:heme binding"/>
    <property type="evidence" value="ECO:0007669"/>
    <property type="project" value="InterPro"/>
</dbReference>
<evidence type="ECO:0000313" key="8">
    <source>
        <dbReference type="Proteomes" id="UP000245765"/>
    </source>
</evidence>
<name>A0A317F697_9PROT</name>
<dbReference type="InterPro" id="IPR009056">
    <property type="entry name" value="Cyt_c-like_dom"/>
</dbReference>
<comment type="caution">
    <text evidence="7">The sequence shown here is derived from an EMBL/GenBank/DDBJ whole genome shotgun (WGS) entry which is preliminary data.</text>
</comment>
<dbReference type="InterPro" id="IPR036909">
    <property type="entry name" value="Cyt_c-like_dom_sf"/>
</dbReference>
<protein>
    <submittedName>
        <fullName evidence="7">Cytochrome C552</fullName>
    </submittedName>
</protein>
<dbReference type="Gene3D" id="1.10.760.10">
    <property type="entry name" value="Cytochrome c-like domain"/>
    <property type="match status" value="1"/>
</dbReference>
<dbReference type="GO" id="GO:0046872">
    <property type="term" value="F:metal ion binding"/>
    <property type="evidence" value="ECO:0007669"/>
    <property type="project" value="UniProtKB-KW"/>
</dbReference>
<dbReference type="SUPFAM" id="SSF46626">
    <property type="entry name" value="Cytochrome c"/>
    <property type="match status" value="1"/>
</dbReference>
<evidence type="ECO:0000256" key="2">
    <source>
        <dbReference type="ARBA" id="ARBA00022723"/>
    </source>
</evidence>
<dbReference type="GO" id="GO:0009055">
    <property type="term" value="F:electron transfer activity"/>
    <property type="evidence" value="ECO:0007669"/>
    <property type="project" value="InterPro"/>
</dbReference>
<gene>
    <name evidence="7" type="ORF">DFH01_24625</name>
</gene>
<dbReference type="OrthoDB" id="7873796at2"/>
<accession>A0A317F697</accession>
<dbReference type="RefSeq" id="WP_109873161.1">
    <property type="nucleotide sequence ID" value="NZ_QGNA01000006.1"/>
</dbReference>
<dbReference type="EMBL" id="QGNA01000006">
    <property type="protein sequence ID" value="PWS34710.1"/>
    <property type="molecule type" value="Genomic_DNA"/>
</dbReference>
<reference evidence="8" key="1">
    <citation type="submission" date="2018-05" db="EMBL/GenBank/DDBJ databases">
        <authorList>
            <person name="Du Z."/>
            <person name="Wang X."/>
        </authorList>
    </citation>
    <scope>NUCLEOTIDE SEQUENCE [LARGE SCALE GENOMIC DNA]</scope>
    <source>
        <strain evidence="8">CQN31</strain>
    </source>
</reference>
<feature type="signal peptide" evidence="5">
    <location>
        <begin position="1"/>
        <end position="18"/>
    </location>
</feature>
<proteinExistence type="predicted"/>
<dbReference type="PROSITE" id="PS51007">
    <property type="entry name" value="CYTC"/>
    <property type="match status" value="1"/>
</dbReference>
<feature type="chain" id="PRO_5016377530" evidence="5">
    <location>
        <begin position="19"/>
        <end position="102"/>
    </location>
</feature>
<dbReference type="Proteomes" id="UP000245765">
    <property type="component" value="Unassembled WGS sequence"/>
</dbReference>
<dbReference type="AlphaFoldDB" id="A0A317F697"/>
<evidence type="ECO:0000256" key="1">
    <source>
        <dbReference type="ARBA" id="ARBA00022617"/>
    </source>
</evidence>
<evidence type="ECO:0000256" key="4">
    <source>
        <dbReference type="PROSITE-ProRule" id="PRU00433"/>
    </source>
</evidence>
<keyword evidence="5" id="KW-0732">Signal</keyword>
<feature type="domain" description="Cytochrome c" evidence="6">
    <location>
        <begin position="19"/>
        <end position="99"/>
    </location>
</feature>